<comment type="caution">
    <text evidence="4">The sequence shown here is derived from an EMBL/GenBank/DDBJ whole genome shotgun (WGS) entry which is preliminary data.</text>
</comment>
<dbReference type="SUPFAM" id="SSF52091">
    <property type="entry name" value="SpoIIaa-like"/>
    <property type="match status" value="1"/>
</dbReference>
<dbReference type="PANTHER" id="PTHR33495:SF2">
    <property type="entry name" value="ANTI-SIGMA FACTOR ANTAGONIST TM_1081-RELATED"/>
    <property type="match status" value="1"/>
</dbReference>
<reference evidence="4 5" key="1">
    <citation type="submission" date="2020-01" db="EMBL/GenBank/DDBJ databases">
        <title>Kibdelosporangium persica a novel Actinomycetes from a hot desert in Iran.</title>
        <authorList>
            <person name="Safaei N."/>
            <person name="Zaburannyi N."/>
            <person name="Mueller R."/>
            <person name="Wink J."/>
        </authorList>
    </citation>
    <scope>NUCLEOTIDE SEQUENCE [LARGE SCALE GENOMIC DNA]</scope>
    <source>
        <strain evidence="4 5">4NS15</strain>
    </source>
</reference>
<keyword evidence="5" id="KW-1185">Reference proteome</keyword>
<dbReference type="EMBL" id="JAAATY010000005">
    <property type="protein sequence ID" value="NRN65138.1"/>
    <property type="molecule type" value="Genomic_DNA"/>
</dbReference>
<evidence type="ECO:0000259" key="3">
    <source>
        <dbReference type="PROSITE" id="PS50801"/>
    </source>
</evidence>
<sequence length="118" mass="12727">MSEQQDHARLHCRVEQREETVVISVSGAIDLATQATFAETIQRAFQGDEQAVVIDLTGVTFLASPGLAVLVEAQENAMRAQKDLRVAVGNDTVKRSIEITGLAQILSLAPDLRAALDN</sequence>
<organism evidence="4 5">
    <name type="scientific">Kibdelosporangium persicum</name>
    <dbReference type="NCBI Taxonomy" id="2698649"/>
    <lineage>
        <taxon>Bacteria</taxon>
        <taxon>Bacillati</taxon>
        <taxon>Actinomycetota</taxon>
        <taxon>Actinomycetes</taxon>
        <taxon>Pseudonocardiales</taxon>
        <taxon>Pseudonocardiaceae</taxon>
        <taxon>Kibdelosporangium</taxon>
    </lineage>
</organism>
<dbReference type="PROSITE" id="PS50801">
    <property type="entry name" value="STAS"/>
    <property type="match status" value="1"/>
</dbReference>
<name>A0ABX2F1D7_9PSEU</name>
<dbReference type="CDD" id="cd07043">
    <property type="entry name" value="STAS_anti-anti-sigma_factors"/>
    <property type="match status" value="1"/>
</dbReference>
<comment type="similarity">
    <text evidence="1 2">Belongs to the anti-sigma-factor antagonist family.</text>
</comment>
<dbReference type="InterPro" id="IPR002645">
    <property type="entry name" value="STAS_dom"/>
</dbReference>
<dbReference type="InterPro" id="IPR003658">
    <property type="entry name" value="Anti-sigma_ant"/>
</dbReference>
<dbReference type="RefSeq" id="WP_173128539.1">
    <property type="nucleotide sequence ID" value="NZ_CBCSGW010000013.1"/>
</dbReference>
<feature type="domain" description="STAS" evidence="3">
    <location>
        <begin position="10"/>
        <end position="118"/>
    </location>
</feature>
<accession>A0ABX2F1D7</accession>
<dbReference type="NCBIfam" id="TIGR00377">
    <property type="entry name" value="ant_ant_sig"/>
    <property type="match status" value="1"/>
</dbReference>
<dbReference type="InterPro" id="IPR036513">
    <property type="entry name" value="STAS_dom_sf"/>
</dbReference>
<dbReference type="Proteomes" id="UP000763557">
    <property type="component" value="Unassembled WGS sequence"/>
</dbReference>
<proteinExistence type="inferred from homology"/>
<evidence type="ECO:0000256" key="1">
    <source>
        <dbReference type="ARBA" id="ARBA00009013"/>
    </source>
</evidence>
<protein>
    <recommendedName>
        <fullName evidence="2">Anti-sigma factor antagonist</fullName>
    </recommendedName>
</protein>
<dbReference type="PANTHER" id="PTHR33495">
    <property type="entry name" value="ANTI-SIGMA FACTOR ANTAGONIST TM_1081-RELATED-RELATED"/>
    <property type="match status" value="1"/>
</dbReference>
<gene>
    <name evidence="4" type="ORF">GC106_23480</name>
</gene>
<evidence type="ECO:0000313" key="5">
    <source>
        <dbReference type="Proteomes" id="UP000763557"/>
    </source>
</evidence>
<evidence type="ECO:0000256" key="2">
    <source>
        <dbReference type="RuleBase" id="RU003749"/>
    </source>
</evidence>
<evidence type="ECO:0000313" key="4">
    <source>
        <dbReference type="EMBL" id="NRN65138.1"/>
    </source>
</evidence>
<dbReference type="Pfam" id="PF01740">
    <property type="entry name" value="STAS"/>
    <property type="match status" value="1"/>
</dbReference>
<dbReference type="Gene3D" id="3.30.750.24">
    <property type="entry name" value="STAS domain"/>
    <property type="match status" value="1"/>
</dbReference>